<keyword evidence="2" id="KW-1185">Reference proteome</keyword>
<dbReference type="Proteomes" id="UP000807025">
    <property type="component" value="Unassembled WGS sequence"/>
</dbReference>
<sequence length="98" mass="10790">LYSRTMQAATGHGFTGEYYLWFNVSSENTECPCGKADLQTCEHILISCPLYKHARSALQAVSSNLFLDFLFGTDKGLTAVADFLHCCSAFRKSPSDPS</sequence>
<comment type="caution">
    <text evidence="1">The sequence shown here is derived from an EMBL/GenBank/DDBJ whole genome shotgun (WGS) entry which is preliminary data.</text>
</comment>
<feature type="non-terminal residue" evidence="1">
    <location>
        <position position="1"/>
    </location>
</feature>
<protein>
    <submittedName>
        <fullName evidence="1">Uncharacterized protein</fullName>
    </submittedName>
</protein>
<dbReference type="OrthoDB" id="3230070at2759"/>
<dbReference type="AlphaFoldDB" id="A0A9P6D9C2"/>
<accession>A0A9P6D9C2</accession>
<gene>
    <name evidence="1" type="ORF">BDN71DRAFT_1386567</name>
</gene>
<proteinExistence type="predicted"/>
<reference evidence="1" key="1">
    <citation type="submission" date="2020-11" db="EMBL/GenBank/DDBJ databases">
        <authorList>
            <consortium name="DOE Joint Genome Institute"/>
            <person name="Ahrendt S."/>
            <person name="Riley R."/>
            <person name="Andreopoulos W."/>
            <person name="Labutti K."/>
            <person name="Pangilinan J."/>
            <person name="Ruiz-Duenas F.J."/>
            <person name="Barrasa J.M."/>
            <person name="Sanchez-Garcia M."/>
            <person name="Camarero S."/>
            <person name="Miyauchi S."/>
            <person name="Serrano A."/>
            <person name="Linde D."/>
            <person name="Babiker R."/>
            <person name="Drula E."/>
            <person name="Ayuso-Fernandez I."/>
            <person name="Pacheco R."/>
            <person name="Padilla G."/>
            <person name="Ferreira P."/>
            <person name="Barriuso J."/>
            <person name="Kellner H."/>
            <person name="Castanera R."/>
            <person name="Alfaro M."/>
            <person name="Ramirez L."/>
            <person name="Pisabarro A.G."/>
            <person name="Kuo A."/>
            <person name="Tritt A."/>
            <person name="Lipzen A."/>
            <person name="He G."/>
            <person name="Yan M."/>
            <person name="Ng V."/>
            <person name="Cullen D."/>
            <person name="Martin F."/>
            <person name="Rosso M.-N."/>
            <person name="Henrissat B."/>
            <person name="Hibbett D."/>
            <person name="Martinez A.T."/>
            <person name="Grigoriev I.V."/>
        </authorList>
    </citation>
    <scope>NUCLEOTIDE SEQUENCE</scope>
    <source>
        <strain evidence="1">ATCC 90797</strain>
    </source>
</reference>
<dbReference type="EMBL" id="MU154540">
    <property type="protein sequence ID" value="KAF9497961.1"/>
    <property type="molecule type" value="Genomic_DNA"/>
</dbReference>
<organism evidence="1 2">
    <name type="scientific">Pleurotus eryngii</name>
    <name type="common">Boletus of the steppes</name>
    <dbReference type="NCBI Taxonomy" id="5323"/>
    <lineage>
        <taxon>Eukaryota</taxon>
        <taxon>Fungi</taxon>
        <taxon>Dikarya</taxon>
        <taxon>Basidiomycota</taxon>
        <taxon>Agaricomycotina</taxon>
        <taxon>Agaricomycetes</taxon>
        <taxon>Agaricomycetidae</taxon>
        <taxon>Agaricales</taxon>
        <taxon>Pleurotineae</taxon>
        <taxon>Pleurotaceae</taxon>
        <taxon>Pleurotus</taxon>
    </lineage>
</organism>
<evidence type="ECO:0000313" key="2">
    <source>
        <dbReference type="Proteomes" id="UP000807025"/>
    </source>
</evidence>
<name>A0A9P6D9C2_PLEER</name>
<evidence type="ECO:0000313" key="1">
    <source>
        <dbReference type="EMBL" id="KAF9497961.1"/>
    </source>
</evidence>